<dbReference type="EnsemblMetazoa" id="AALB003457-RA">
    <property type="protein sequence ID" value="AALB003457-PA"/>
    <property type="gene ID" value="AALB003457"/>
</dbReference>
<evidence type="ECO:0000313" key="1">
    <source>
        <dbReference type="EnsemblMetazoa" id="AALB003457-PA"/>
    </source>
</evidence>
<accession>A0A182FAC8</accession>
<dbReference type="AlphaFoldDB" id="A0A182FAC8"/>
<organism evidence="1 2">
    <name type="scientific">Anopheles albimanus</name>
    <name type="common">New world malaria mosquito</name>
    <dbReference type="NCBI Taxonomy" id="7167"/>
    <lineage>
        <taxon>Eukaryota</taxon>
        <taxon>Metazoa</taxon>
        <taxon>Ecdysozoa</taxon>
        <taxon>Arthropoda</taxon>
        <taxon>Hexapoda</taxon>
        <taxon>Insecta</taxon>
        <taxon>Pterygota</taxon>
        <taxon>Neoptera</taxon>
        <taxon>Endopterygota</taxon>
        <taxon>Diptera</taxon>
        <taxon>Nematocera</taxon>
        <taxon>Culicoidea</taxon>
        <taxon>Culicidae</taxon>
        <taxon>Anophelinae</taxon>
        <taxon>Anopheles</taxon>
    </lineage>
</organism>
<name>A0A182FAC8_ANOAL</name>
<protein>
    <submittedName>
        <fullName evidence="1">Uncharacterized protein</fullName>
    </submittedName>
</protein>
<dbReference type="Proteomes" id="UP000069272">
    <property type="component" value="Chromosome 2R"/>
</dbReference>
<evidence type="ECO:0000313" key="2">
    <source>
        <dbReference type="Proteomes" id="UP000069272"/>
    </source>
</evidence>
<proteinExistence type="predicted"/>
<keyword evidence="2" id="KW-1185">Reference proteome</keyword>
<sequence length="69" mass="8017">MRVAKNHLHEARVYRLVSQDVFIARPETRPTGSRKLWSKDSKRLVASPKLYILGDNTLVQIKGESWNRV</sequence>
<reference evidence="1" key="2">
    <citation type="submission" date="2022-08" db="UniProtKB">
        <authorList>
            <consortium name="EnsemblMetazoa"/>
        </authorList>
    </citation>
    <scope>IDENTIFICATION</scope>
    <source>
        <strain evidence="1">STECLA/ALBI9_A</strain>
    </source>
</reference>
<reference evidence="1 2" key="1">
    <citation type="journal article" date="2017" name="G3 (Bethesda)">
        <title>The Physical Genome Mapping of Anopheles albimanus Corrected Scaffold Misassemblies and Identified Interarm Rearrangements in Genus Anopheles.</title>
        <authorList>
            <person name="Artemov G.N."/>
            <person name="Peery A.N."/>
            <person name="Jiang X."/>
            <person name="Tu Z."/>
            <person name="Stegniy V.N."/>
            <person name="Sharakhova M.V."/>
            <person name="Sharakhov I.V."/>
        </authorList>
    </citation>
    <scope>NUCLEOTIDE SEQUENCE [LARGE SCALE GENOMIC DNA]</scope>
    <source>
        <strain evidence="1 2">ALBI9_A</strain>
    </source>
</reference>